<evidence type="ECO:0000256" key="6">
    <source>
        <dbReference type="ARBA" id="ARBA00023004"/>
    </source>
</evidence>
<dbReference type="InterPro" id="IPR005123">
    <property type="entry name" value="Oxoglu/Fe-dep_dioxygenase_dom"/>
</dbReference>
<keyword evidence="9" id="KW-1185">Reference proteome</keyword>
<evidence type="ECO:0000313" key="9">
    <source>
        <dbReference type="Proteomes" id="UP000188879"/>
    </source>
</evidence>
<keyword evidence="2" id="KW-0479">Metal-binding</keyword>
<keyword evidence="4" id="KW-0223">Dioxygenase</keyword>
<keyword evidence="5" id="KW-0560">Oxidoreductase</keyword>
<sequence length="344" mass="37291">MLPPLVLRGIENPRYVLGSAAGRWMLLACLPNAASGRVLEQALGPHRARFDDRNAVLFVITAEASDLTEGQLRDQPPGIRMLADADGKAFPALGFDPAQGGLLLLDPMLRVLAAAPLAQAAQMLNLFAGLPAPAQHAGMAEVPAPVLVLPRVLEPALCRHLIGLYEQQGGESSGFMREVDGRTVLVQDAAHKKRSDLTLQDQGLLAGLRARLQARLVPALKQAFQFEATRIERYIVACYDAAEGGHFRAHRDNTTAGTAHRRFAVTINLNAEEFEGGELTFPEFGPRRYRAPTGGAVIFSCSLLHEAQPVTKGRRFAFLPFLYDEAAAAIRDRNRHLVGQQTAG</sequence>
<organism evidence="8 9">
    <name type="scientific">Teichococcus deserti</name>
    <dbReference type="NCBI Taxonomy" id="1817963"/>
    <lineage>
        <taxon>Bacteria</taxon>
        <taxon>Pseudomonadati</taxon>
        <taxon>Pseudomonadota</taxon>
        <taxon>Alphaproteobacteria</taxon>
        <taxon>Acetobacterales</taxon>
        <taxon>Roseomonadaceae</taxon>
        <taxon>Roseomonas</taxon>
    </lineage>
</organism>
<dbReference type="GO" id="GO:0016705">
    <property type="term" value="F:oxidoreductase activity, acting on paired donors, with incorporation or reduction of molecular oxygen"/>
    <property type="evidence" value="ECO:0007669"/>
    <property type="project" value="InterPro"/>
</dbReference>
<reference evidence="8 9" key="1">
    <citation type="submission" date="2016-10" db="EMBL/GenBank/DDBJ databases">
        <title>Draft Genome sequence of Roseomonas sp. strain M3.</title>
        <authorList>
            <person name="Subhash Y."/>
            <person name="Lee S."/>
        </authorList>
    </citation>
    <scope>NUCLEOTIDE SEQUENCE [LARGE SCALE GENOMIC DNA]</scope>
    <source>
        <strain evidence="8 9">M3</strain>
    </source>
</reference>
<proteinExistence type="predicted"/>
<dbReference type="Pfam" id="PF13640">
    <property type="entry name" value="2OG-FeII_Oxy_3"/>
    <property type="match status" value="1"/>
</dbReference>
<keyword evidence="3" id="KW-0847">Vitamin C</keyword>
<comment type="caution">
    <text evidence="8">The sequence shown here is derived from an EMBL/GenBank/DDBJ whole genome shotgun (WGS) entry which is preliminary data.</text>
</comment>
<evidence type="ECO:0000259" key="7">
    <source>
        <dbReference type="PROSITE" id="PS51471"/>
    </source>
</evidence>
<dbReference type="GO" id="GO:0005506">
    <property type="term" value="F:iron ion binding"/>
    <property type="evidence" value="ECO:0007669"/>
    <property type="project" value="InterPro"/>
</dbReference>
<keyword evidence="6" id="KW-0408">Iron</keyword>
<dbReference type="Proteomes" id="UP000188879">
    <property type="component" value="Unassembled WGS sequence"/>
</dbReference>
<dbReference type="EMBL" id="MLCO01000034">
    <property type="protein sequence ID" value="ONG56872.1"/>
    <property type="molecule type" value="Genomic_DNA"/>
</dbReference>
<evidence type="ECO:0000313" key="8">
    <source>
        <dbReference type="EMBL" id="ONG56872.1"/>
    </source>
</evidence>
<feature type="domain" description="Fe2OG dioxygenase" evidence="7">
    <location>
        <begin position="230"/>
        <end position="325"/>
    </location>
</feature>
<evidence type="ECO:0000256" key="1">
    <source>
        <dbReference type="ARBA" id="ARBA00001961"/>
    </source>
</evidence>
<name>A0A1V2H747_9PROT</name>
<dbReference type="PROSITE" id="PS51471">
    <property type="entry name" value="FE2OG_OXY"/>
    <property type="match status" value="1"/>
</dbReference>
<dbReference type="GO" id="GO:0031418">
    <property type="term" value="F:L-ascorbic acid binding"/>
    <property type="evidence" value="ECO:0007669"/>
    <property type="project" value="UniProtKB-KW"/>
</dbReference>
<dbReference type="InterPro" id="IPR044862">
    <property type="entry name" value="Pro_4_hyd_alph_FE2OG_OXY"/>
</dbReference>
<dbReference type="InterPro" id="IPR006620">
    <property type="entry name" value="Pro_4_hyd_alph"/>
</dbReference>
<accession>A0A1V2H747</accession>
<evidence type="ECO:0000256" key="4">
    <source>
        <dbReference type="ARBA" id="ARBA00022964"/>
    </source>
</evidence>
<dbReference type="Gene3D" id="2.60.120.620">
    <property type="entry name" value="q2cbj1_9rhob like domain"/>
    <property type="match status" value="1"/>
</dbReference>
<gene>
    <name evidence="8" type="ORF">BKE38_05235</name>
</gene>
<comment type="cofactor">
    <cofactor evidence="1">
        <name>L-ascorbate</name>
        <dbReference type="ChEBI" id="CHEBI:38290"/>
    </cofactor>
</comment>
<dbReference type="AlphaFoldDB" id="A0A1V2H747"/>
<evidence type="ECO:0000256" key="5">
    <source>
        <dbReference type="ARBA" id="ARBA00023002"/>
    </source>
</evidence>
<evidence type="ECO:0000256" key="3">
    <source>
        <dbReference type="ARBA" id="ARBA00022896"/>
    </source>
</evidence>
<dbReference type="GO" id="GO:0051213">
    <property type="term" value="F:dioxygenase activity"/>
    <property type="evidence" value="ECO:0007669"/>
    <property type="project" value="UniProtKB-KW"/>
</dbReference>
<protein>
    <recommendedName>
        <fullName evidence="7">Fe2OG dioxygenase domain-containing protein</fullName>
    </recommendedName>
</protein>
<evidence type="ECO:0000256" key="2">
    <source>
        <dbReference type="ARBA" id="ARBA00022723"/>
    </source>
</evidence>
<dbReference type="SMART" id="SM00702">
    <property type="entry name" value="P4Hc"/>
    <property type="match status" value="1"/>
</dbReference>